<name>A0A7R9F1J3_9NEOP</name>
<reference evidence="1" key="1">
    <citation type="submission" date="2020-11" db="EMBL/GenBank/DDBJ databases">
        <authorList>
            <person name="Tran Van P."/>
        </authorList>
    </citation>
    <scope>NUCLEOTIDE SEQUENCE</scope>
</reference>
<protein>
    <submittedName>
        <fullName evidence="1">Uncharacterized protein</fullName>
    </submittedName>
</protein>
<accession>A0A7R9F1J3</accession>
<organism evidence="1">
    <name type="scientific">Timema bartmani</name>
    <dbReference type="NCBI Taxonomy" id="61472"/>
    <lineage>
        <taxon>Eukaryota</taxon>
        <taxon>Metazoa</taxon>
        <taxon>Ecdysozoa</taxon>
        <taxon>Arthropoda</taxon>
        <taxon>Hexapoda</taxon>
        <taxon>Insecta</taxon>
        <taxon>Pterygota</taxon>
        <taxon>Neoptera</taxon>
        <taxon>Polyneoptera</taxon>
        <taxon>Phasmatodea</taxon>
        <taxon>Timematodea</taxon>
        <taxon>Timematoidea</taxon>
        <taxon>Timematidae</taxon>
        <taxon>Timema</taxon>
    </lineage>
</organism>
<sequence length="137" mass="15448">MRFIDDKIKSRQQRWNRSRRTLPSSLSQPALKQVRCNLAPRISVSGSAGTGPARVALLLFFATASAVTGPEQSCSFVLPEIFWSSRTVERKWILCDPLRVSVKNMAMFVKTLASVDNLDMRLHKGFWLGGWKSLHLS</sequence>
<dbReference type="EMBL" id="OD566507">
    <property type="protein sequence ID" value="CAD7444122.1"/>
    <property type="molecule type" value="Genomic_DNA"/>
</dbReference>
<gene>
    <name evidence="1" type="ORF">TBIB3V08_LOCUS6511</name>
</gene>
<proteinExistence type="predicted"/>
<dbReference type="AlphaFoldDB" id="A0A7R9F1J3"/>
<evidence type="ECO:0000313" key="1">
    <source>
        <dbReference type="EMBL" id="CAD7444122.1"/>
    </source>
</evidence>